<comment type="caution">
    <text evidence="3">The sequence shown here is derived from an EMBL/GenBank/DDBJ whole genome shotgun (WGS) entry which is preliminary data.</text>
</comment>
<feature type="transmembrane region" description="Helical" evidence="2">
    <location>
        <begin position="309"/>
        <end position="333"/>
    </location>
</feature>
<feature type="transmembrane region" description="Helical" evidence="2">
    <location>
        <begin position="227"/>
        <end position="252"/>
    </location>
</feature>
<evidence type="ECO:0000256" key="1">
    <source>
        <dbReference type="SAM" id="MobiDB-lite"/>
    </source>
</evidence>
<keyword evidence="2" id="KW-0472">Membrane</keyword>
<dbReference type="EMBL" id="PQXH01000094">
    <property type="protein sequence ID" value="TGO12133.1"/>
    <property type="molecule type" value="Genomic_DNA"/>
</dbReference>
<keyword evidence="2" id="KW-0812">Transmembrane</keyword>
<feature type="transmembrane region" description="Helical" evidence="2">
    <location>
        <begin position="264"/>
        <end position="289"/>
    </location>
</feature>
<evidence type="ECO:0000256" key="2">
    <source>
        <dbReference type="SAM" id="Phobius"/>
    </source>
</evidence>
<sequence>MGTAGKAFEALQAGRKAIKQGREYHGKGQEILKGVRDAHGKFQEVNKTAQGFGIDLTKDASNIHNNRGQFQKGAKGYARGCFCGFWTILKAQAKKYITYVLSLLVFAFIALGLVCFLIAVLSHHSHLQLLTLTTKETVVNHATKGGNVTRLEEIVDYNIYLLHYCVTGLTTAAEETFRITNGCHHAKQALYDHILPALSSTIIPPLPGKDVPRPTAEIHTLFKHYGYISFCLYILDIILLPIFAVVFIWWFISTLTPWKRTFRLVLCFFISTLLAPAVLQTLLIYRVVHILKHDIDFTKSYLDISVKHGFLYMILAHFFWCTLLFNLILFRLIDWLRNKRKMRKLGQTQGSYQAQNSQDSSGYHEGNNGVGNTMHDTQSFEMKKMPLPKDSKDRTSIARKPVGLQYDNVDINYDNGDLGEGNLRRNIDFIHENRKNNRDYMGERGL</sequence>
<dbReference type="OrthoDB" id="3539294at2759"/>
<keyword evidence="2" id="KW-1133">Transmembrane helix</keyword>
<name>A0A4Z1EP12_9HELO</name>
<gene>
    <name evidence="3" type="ORF">BTUL_0094g00480</name>
</gene>
<keyword evidence="4" id="KW-1185">Reference proteome</keyword>
<feature type="region of interest" description="Disordered" evidence="1">
    <location>
        <begin position="347"/>
        <end position="375"/>
    </location>
</feature>
<feature type="transmembrane region" description="Helical" evidence="2">
    <location>
        <begin position="96"/>
        <end position="121"/>
    </location>
</feature>
<evidence type="ECO:0000313" key="4">
    <source>
        <dbReference type="Proteomes" id="UP000297777"/>
    </source>
</evidence>
<feature type="compositionally biased region" description="Polar residues" evidence="1">
    <location>
        <begin position="347"/>
        <end position="361"/>
    </location>
</feature>
<dbReference type="Proteomes" id="UP000297777">
    <property type="component" value="Unassembled WGS sequence"/>
</dbReference>
<proteinExistence type="predicted"/>
<organism evidence="3 4">
    <name type="scientific">Botrytis tulipae</name>
    <dbReference type="NCBI Taxonomy" id="87230"/>
    <lineage>
        <taxon>Eukaryota</taxon>
        <taxon>Fungi</taxon>
        <taxon>Dikarya</taxon>
        <taxon>Ascomycota</taxon>
        <taxon>Pezizomycotina</taxon>
        <taxon>Leotiomycetes</taxon>
        <taxon>Helotiales</taxon>
        <taxon>Sclerotiniaceae</taxon>
        <taxon>Botrytis</taxon>
    </lineage>
</organism>
<evidence type="ECO:0000313" key="3">
    <source>
        <dbReference type="EMBL" id="TGO12133.1"/>
    </source>
</evidence>
<reference evidence="3 4" key="1">
    <citation type="submission" date="2017-12" db="EMBL/GenBank/DDBJ databases">
        <title>Comparative genomics of Botrytis spp.</title>
        <authorList>
            <person name="Valero-Jimenez C.A."/>
            <person name="Tapia P."/>
            <person name="Veloso J."/>
            <person name="Silva-Moreno E."/>
            <person name="Staats M."/>
            <person name="Valdes J.H."/>
            <person name="Van Kan J.A.L."/>
        </authorList>
    </citation>
    <scope>NUCLEOTIDE SEQUENCE [LARGE SCALE GENOMIC DNA]</scope>
    <source>
        <strain evidence="3 4">Bt9001</strain>
    </source>
</reference>
<dbReference type="AlphaFoldDB" id="A0A4Z1EP12"/>
<protein>
    <submittedName>
        <fullName evidence="3">Uncharacterized protein</fullName>
    </submittedName>
</protein>
<accession>A0A4Z1EP12</accession>